<gene>
    <name evidence="2" type="ORF">IBL25_03145</name>
</gene>
<dbReference type="EMBL" id="JACTUZ010000006">
    <property type="protein sequence ID" value="MBC9175940.1"/>
    <property type="molecule type" value="Genomic_DNA"/>
</dbReference>
<evidence type="ECO:0000256" key="1">
    <source>
        <dbReference type="SAM" id="SignalP"/>
    </source>
</evidence>
<dbReference type="RefSeq" id="WP_187777107.1">
    <property type="nucleotide sequence ID" value="NZ_JACTUZ010000006.1"/>
</dbReference>
<sequence>MMLKFVLVAGALMVASTGLSAQEASLRCPVQGSKVERTNLPTIAYRGADPASPLVCLDQARQPRFLGYWSTQSAFFNAGGKQLLSTFADWKGDGPSRVVNIDYFGSDRYGNSTTANEKWQILGQEKVDVHAGSFDAVKVRRIFSVVGTSYIFTETLWIDRASGTPVKSVVDHMNATMSPDVTSWQATEVITRPSGS</sequence>
<comment type="caution">
    <text evidence="2">The sequence shown here is derived from an EMBL/GenBank/DDBJ whole genome shotgun (WGS) entry which is preliminary data.</text>
</comment>
<accession>A0ABR7R2F9</accession>
<proteinExistence type="predicted"/>
<keyword evidence="1" id="KW-0732">Signal</keyword>
<evidence type="ECO:0000313" key="2">
    <source>
        <dbReference type="EMBL" id="MBC9175940.1"/>
    </source>
</evidence>
<protein>
    <submittedName>
        <fullName evidence="2">Uncharacterized protein</fullName>
    </submittedName>
</protein>
<feature type="signal peptide" evidence="1">
    <location>
        <begin position="1"/>
        <end position="21"/>
    </location>
</feature>
<dbReference type="Gene3D" id="2.40.360.20">
    <property type="match status" value="1"/>
</dbReference>
<dbReference type="Proteomes" id="UP000603940">
    <property type="component" value="Unassembled WGS sequence"/>
</dbReference>
<reference evidence="2 3" key="1">
    <citation type="journal article" date="2009" name="Int. J. Syst. Evol. Microbiol.">
        <title>Transfer of Teichococcus ludipueritiae and Muricoccus roseus to the genus Roseomonas, as Roseomonas ludipueritiae comb. nov. and Roseomonas rosea comb. nov., respectively, and emended description of the genus Roseomonas.</title>
        <authorList>
            <person name="Sanchez-Porro C."/>
            <person name="Gallego V."/>
            <person name="Busse H.J."/>
            <person name="Kampfer P."/>
            <person name="Ventosa A."/>
        </authorList>
    </citation>
    <scope>NUCLEOTIDE SEQUENCE [LARGE SCALE GENOMIC DNA]</scope>
    <source>
        <strain evidence="2 3">DSM 14915</strain>
    </source>
</reference>
<feature type="chain" id="PRO_5045675315" evidence="1">
    <location>
        <begin position="22"/>
        <end position="196"/>
    </location>
</feature>
<keyword evidence="3" id="KW-1185">Reference proteome</keyword>
<evidence type="ECO:0000313" key="3">
    <source>
        <dbReference type="Proteomes" id="UP000603940"/>
    </source>
</evidence>
<organism evidence="2 3">
    <name type="scientific">Pseudoroseomonas ludipueritiae</name>
    <dbReference type="NCBI Taxonomy" id="198093"/>
    <lineage>
        <taxon>Bacteria</taxon>
        <taxon>Pseudomonadati</taxon>
        <taxon>Pseudomonadota</taxon>
        <taxon>Alphaproteobacteria</taxon>
        <taxon>Acetobacterales</taxon>
        <taxon>Acetobacteraceae</taxon>
        <taxon>Pseudoroseomonas</taxon>
    </lineage>
</organism>
<name>A0ABR7R2F9_9PROT</name>